<evidence type="ECO:0000313" key="4">
    <source>
        <dbReference type="Proteomes" id="UP000006548"/>
    </source>
</evidence>
<accession>A0A1P8ASS6</accession>
<dbReference type="TAIR" id="AT1G36325"/>
<proteinExistence type="predicted"/>
<dbReference type="InParanoid" id="A0A1P8ASS6"/>
<evidence type="ECO:0000313" key="3">
    <source>
        <dbReference type="EMBL" id="ANM59667.1"/>
    </source>
</evidence>
<protein>
    <submittedName>
        <fullName evidence="3">GCK domain protein</fullName>
    </submittedName>
</protein>
<dbReference type="KEGG" id="ath:AT1G36325"/>
<dbReference type="GeneID" id="28717314"/>
<dbReference type="RefSeq" id="NP_001322010.1">
    <property type="nucleotide sequence ID" value="NM_001333178.1"/>
</dbReference>
<dbReference type="InterPro" id="IPR012891">
    <property type="entry name" value="GCK_dom"/>
</dbReference>
<dbReference type="Proteomes" id="UP000006548">
    <property type="component" value="Chromosome 1"/>
</dbReference>
<sequence length="70" mass="7987">MWKCCTKTNSDYYQPFLMAKKAVEEENSKELVALSRKSQAFSEASRGVIEVSYLVLSSVQKWPKLLVSQP</sequence>
<dbReference type="Pfam" id="PF07802">
    <property type="entry name" value="GCK"/>
    <property type="match status" value="1"/>
</dbReference>
<dbReference type="Araport" id="AT1G36325"/>
<reference evidence="3 4" key="1">
    <citation type="journal article" date="2000" name="Nature">
        <title>Sequence and analysis of chromosome 1 of the plant Arabidopsis thaliana.</title>
        <authorList>
            <person name="Theologis A."/>
            <person name="Ecker J.R."/>
            <person name="Palm C.J."/>
            <person name="Federspiel N.A."/>
            <person name="Kaul S."/>
            <person name="White O."/>
            <person name="Alonso J."/>
            <person name="Altafi H."/>
            <person name="Araujo R."/>
            <person name="Bowman C.L."/>
            <person name="Brooks S.Y."/>
            <person name="Buehler E."/>
            <person name="Chan A."/>
            <person name="Chao Q."/>
            <person name="Chen H."/>
            <person name="Cheuk R.F."/>
            <person name="Chin C.W."/>
            <person name="Chung M.K."/>
            <person name="Conn L."/>
            <person name="Conway A.B."/>
            <person name="Conway A.R."/>
            <person name="Creasy T.H."/>
            <person name="Dewar K."/>
            <person name="Dunn P."/>
            <person name="Etgu P."/>
            <person name="Feldblyum T.V."/>
            <person name="Feng J."/>
            <person name="Fong B."/>
            <person name="Fujii C.Y."/>
            <person name="Gill J.E."/>
            <person name="Goldsmith A.D."/>
            <person name="Haas B."/>
            <person name="Hansen N.F."/>
            <person name="Hughes B."/>
            <person name="Huizar L."/>
            <person name="Hunter J.L."/>
            <person name="Jenkins J."/>
            <person name="Johnson-Hopson C."/>
            <person name="Khan S."/>
            <person name="Khaykin E."/>
            <person name="Kim C.J."/>
            <person name="Koo H.L."/>
            <person name="Kremenetskaia I."/>
            <person name="Kurtz D.B."/>
            <person name="Kwan A."/>
            <person name="Lam B."/>
            <person name="Langin-Hooper S."/>
            <person name="Lee A."/>
            <person name="Lee J.M."/>
            <person name="Lenz C.A."/>
            <person name="Li J.H."/>
            <person name="Li Y."/>
            <person name="Lin X."/>
            <person name="Liu S.X."/>
            <person name="Liu Z.A."/>
            <person name="Luros J.S."/>
            <person name="Maiti R."/>
            <person name="Marziali A."/>
            <person name="Militscher J."/>
            <person name="Miranda M."/>
            <person name="Nguyen M."/>
            <person name="Nierman W.C."/>
            <person name="Osborne B.I."/>
            <person name="Pai G."/>
            <person name="Peterson J."/>
            <person name="Pham P.K."/>
            <person name="Rizzo M."/>
            <person name="Rooney T."/>
            <person name="Rowley D."/>
            <person name="Sakano H."/>
            <person name="Salzberg S.L."/>
            <person name="Schwartz J.R."/>
            <person name="Shinn P."/>
            <person name="Southwick A.M."/>
            <person name="Sun H."/>
            <person name="Tallon L.J."/>
            <person name="Tambunga G."/>
            <person name="Toriumi M.J."/>
            <person name="Town C.D."/>
            <person name="Utterback T."/>
            <person name="Van Aken S."/>
            <person name="Vaysberg M."/>
            <person name="Vysotskaia V.S."/>
            <person name="Walker M."/>
            <person name="Wu D."/>
            <person name="Yu G."/>
            <person name="Fraser C.M."/>
            <person name="Venter J.C."/>
            <person name="Davis R.W."/>
        </authorList>
    </citation>
    <scope>NUCLEOTIDE SEQUENCE [LARGE SCALE GENOMIC DNA]</scope>
    <source>
        <strain evidence="4">cv. Columbia</strain>
    </source>
</reference>
<keyword evidence="4" id="KW-1185">Reference proteome</keyword>
<organism evidence="3 4">
    <name type="scientific">Arabidopsis thaliana</name>
    <name type="common">Mouse-ear cress</name>
    <dbReference type="NCBI Taxonomy" id="3702"/>
    <lineage>
        <taxon>Eukaryota</taxon>
        <taxon>Viridiplantae</taxon>
        <taxon>Streptophyta</taxon>
        <taxon>Embryophyta</taxon>
        <taxon>Tracheophyta</taxon>
        <taxon>Spermatophyta</taxon>
        <taxon>Magnoliopsida</taxon>
        <taxon>eudicotyledons</taxon>
        <taxon>Gunneridae</taxon>
        <taxon>Pentapetalae</taxon>
        <taxon>rosids</taxon>
        <taxon>malvids</taxon>
        <taxon>Brassicales</taxon>
        <taxon>Brassicaceae</taxon>
        <taxon>Camelineae</taxon>
        <taxon>Arabidopsis</taxon>
    </lineage>
</organism>
<dbReference type="AlphaFoldDB" id="A0A1P8ASS6"/>
<reference evidence="4" key="2">
    <citation type="journal article" date="2017" name="Plant J.">
        <title>Araport11: a complete reannotation of the Arabidopsis thaliana reference genome.</title>
        <authorList>
            <person name="Cheng C.Y."/>
            <person name="Krishnakumar V."/>
            <person name="Chan A.P."/>
            <person name="Thibaud-Nissen F."/>
            <person name="Schobel S."/>
            <person name="Town C.D."/>
        </authorList>
    </citation>
    <scope>GENOME REANNOTATION</scope>
    <source>
        <strain evidence="4">cv. Columbia</strain>
    </source>
</reference>
<gene>
    <name evidence="2 3" type="ordered locus">At1g36325</name>
</gene>
<evidence type="ECO:0000313" key="2">
    <source>
        <dbReference type="Araport" id="AT1G36325"/>
    </source>
</evidence>
<dbReference type="EMBL" id="CP002684">
    <property type="protein sequence ID" value="ANM59667.1"/>
    <property type="molecule type" value="Genomic_DNA"/>
</dbReference>
<evidence type="ECO:0000259" key="1">
    <source>
        <dbReference type="Pfam" id="PF07802"/>
    </source>
</evidence>
<feature type="domain" description="GCK" evidence="1">
    <location>
        <begin position="1"/>
        <end position="30"/>
    </location>
</feature>
<name>A0A1P8ASS6_ARATH</name>